<dbReference type="EMBL" id="QHHQ01000006">
    <property type="protein sequence ID" value="RAH98897.1"/>
    <property type="molecule type" value="Genomic_DNA"/>
</dbReference>
<evidence type="ECO:0000313" key="3">
    <source>
        <dbReference type="Proteomes" id="UP000249590"/>
    </source>
</evidence>
<evidence type="ECO:0000313" key="2">
    <source>
        <dbReference type="EMBL" id="RAH98897.1"/>
    </source>
</evidence>
<keyword evidence="3" id="KW-1185">Reference proteome</keyword>
<dbReference type="OrthoDB" id="7392124at2"/>
<dbReference type="AlphaFoldDB" id="A0A8B2NK83"/>
<dbReference type="Pfam" id="PF04380">
    <property type="entry name" value="BMFP"/>
    <property type="match status" value="1"/>
</dbReference>
<name>A0A8B2NK83_9HYPH</name>
<dbReference type="InterPro" id="IPR007475">
    <property type="entry name" value="UbiK"/>
</dbReference>
<dbReference type="Proteomes" id="UP000249590">
    <property type="component" value="Unassembled WGS sequence"/>
</dbReference>
<evidence type="ECO:0000256" key="1">
    <source>
        <dbReference type="SAM" id="MobiDB-lite"/>
    </source>
</evidence>
<gene>
    <name evidence="2" type="ORF">DLJ53_25025</name>
</gene>
<comment type="caution">
    <text evidence="2">The sequence shown here is derived from an EMBL/GenBank/DDBJ whole genome shotgun (WGS) entry which is preliminary data.</text>
</comment>
<reference evidence="2 3" key="1">
    <citation type="submission" date="2018-05" db="EMBL/GenBank/DDBJ databases">
        <title>Acuticoccus sediminis sp. nov., isolated from deep-sea sediment of Indian Ocean.</title>
        <authorList>
            <person name="Liu X."/>
            <person name="Lai Q."/>
            <person name="Du Y."/>
            <person name="Sun F."/>
            <person name="Zhang X."/>
            <person name="Wang S."/>
            <person name="Shao Z."/>
        </authorList>
    </citation>
    <scope>NUCLEOTIDE SEQUENCE [LARGE SCALE GENOMIC DNA]</scope>
    <source>
        <strain evidence="2 3">PTG4-2</strain>
    </source>
</reference>
<organism evidence="2 3">
    <name type="scientific">Acuticoccus sediminis</name>
    <dbReference type="NCBI Taxonomy" id="2184697"/>
    <lineage>
        <taxon>Bacteria</taxon>
        <taxon>Pseudomonadati</taxon>
        <taxon>Pseudomonadota</taxon>
        <taxon>Alphaproteobacteria</taxon>
        <taxon>Hyphomicrobiales</taxon>
        <taxon>Amorphaceae</taxon>
        <taxon>Acuticoccus</taxon>
    </lineage>
</organism>
<proteinExistence type="predicted"/>
<feature type="region of interest" description="Disordered" evidence="1">
    <location>
        <begin position="79"/>
        <end position="102"/>
    </location>
</feature>
<sequence>MTQTNNRLIDEIARLATDAAAVAQGARREVEGAMRSQVERLLSEANVVQRDDFEAVKAIAVRAADEVDALRARVEALEAKLSPPAPAESEAPDTGHSAPGPQ</sequence>
<accession>A0A8B2NK83</accession>
<dbReference type="RefSeq" id="WP_111350358.1">
    <property type="nucleotide sequence ID" value="NZ_QHHQ01000006.1"/>
</dbReference>
<protein>
    <submittedName>
        <fullName evidence="2">Pyrroline-5-carboxylate reductase</fullName>
    </submittedName>
</protein>